<keyword evidence="2" id="KW-1185">Reference proteome</keyword>
<comment type="caution">
    <text evidence="1">The sequence shown here is derived from an EMBL/GenBank/DDBJ whole genome shotgun (WGS) entry which is preliminary data.</text>
</comment>
<evidence type="ECO:0000313" key="2">
    <source>
        <dbReference type="Proteomes" id="UP001056120"/>
    </source>
</evidence>
<name>A0ACB9APN1_9ASTR</name>
<dbReference type="Proteomes" id="UP001056120">
    <property type="component" value="Linkage Group LG24"/>
</dbReference>
<gene>
    <name evidence="1" type="ORF">L1987_70133</name>
</gene>
<proteinExistence type="predicted"/>
<dbReference type="EMBL" id="CM042041">
    <property type="protein sequence ID" value="KAI3711594.1"/>
    <property type="molecule type" value="Genomic_DNA"/>
</dbReference>
<organism evidence="1 2">
    <name type="scientific">Smallanthus sonchifolius</name>
    <dbReference type="NCBI Taxonomy" id="185202"/>
    <lineage>
        <taxon>Eukaryota</taxon>
        <taxon>Viridiplantae</taxon>
        <taxon>Streptophyta</taxon>
        <taxon>Embryophyta</taxon>
        <taxon>Tracheophyta</taxon>
        <taxon>Spermatophyta</taxon>
        <taxon>Magnoliopsida</taxon>
        <taxon>eudicotyledons</taxon>
        <taxon>Gunneridae</taxon>
        <taxon>Pentapetalae</taxon>
        <taxon>asterids</taxon>
        <taxon>campanulids</taxon>
        <taxon>Asterales</taxon>
        <taxon>Asteraceae</taxon>
        <taxon>Asteroideae</taxon>
        <taxon>Heliantheae alliance</taxon>
        <taxon>Millerieae</taxon>
        <taxon>Smallanthus</taxon>
    </lineage>
</organism>
<reference evidence="2" key="1">
    <citation type="journal article" date="2022" name="Mol. Ecol. Resour.">
        <title>The genomes of chicory, endive, great burdock and yacon provide insights into Asteraceae palaeo-polyploidization history and plant inulin production.</title>
        <authorList>
            <person name="Fan W."/>
            <person name="Wang S."/>
            <person name="Wang H."/>
            <person name="Wang A."/>
            <person name="Jiang F."/>
            <person name="Liu H."/>
            <person name="Zhao H."/>
            <person name="Xu D."/>
            <person name="Zhang Y."/>
        </authorList>
    </citation>
    <scope>NUCLEOTIDE SEQUENCE [LARGE SCALE GENOMIC DNA]</scope>
    <source>
        <strain evidence="2">cv. Yunnan</strain>
    </source>
</reference>
<reference evidence="1 2" key="2">
    <citation type="journal article" date="2022" name="Mol. Ecol. Resour.">
        <title>The genomes of chicory, endive, great burdock and yacon provide insights into Asteraceae paleo-polyploidization history and plant inulin production.</title>
        <authorList>
            <person name="Fan W."/>
            <person name="Wang S."/>
            <person name="Wang H."/>
            <person name="Wang A."/>
            <person name="Jiang F."/>
            <person name="Liu H."/>
            <person name="Zhao H."/>
            <person name="Xu D."/>
            <person name="Zhang Y."/>
        </authorList>
    </citation>
    <scope>NUCLEOTIDE SEQUENCE [LARGE SCALE GENOMIC DNA]</scope>
    <source>
        <strain evidence="2">cv. Yunnan</strain>
        <tissue evidence="1">Leaves</tissue>
    </source>
</reference>
<sequence>MGKVIKWFKALLGIKTESNSGDRKDKIPSCIRRSRRHATNSPPHTPLVNPIHNNCEAQSIRAIAVAAATTAAADAAVAAAHVAVAFVKLTSQSRVITSTTTTTTVTAAAAAGDRENSAAIKIQSLFRGYLSRKALKALKSLVKIQALVRGFLVRKEAVATLQGMEALFRARSSVCAHKIRLQDDEFQPRRSIRDTSEGRSRRISASFQIPNDGRPNSIEVDLEEPKSRLTRANTWAWAADQTPSPLFTNSRHLSIPGSSNIHEIEIPFSTTHNTPRFAYSCGPESYGSMSIYDGLSKDDSFASHPGYMANTKSFRAKVRSRSAPKQRPEFGLGIKKSDGLADVECGLRIENSKSKSPLMLKNSFKNYVMDWKVLKKST</sequence>
<protein>
    <submittedName>
        <fullName evidence="1">Uncharacterized protein</fullName>
    </submittedName>
</protein>
<accession>A0ACB9APN1</accession>
<evidence type="ECO:0000313" key="1">
    <source>
        <dbReference type="EMBL" id="KAI3711594.1"/>
    </source>
</evidence>